<dbReference type="EMBL" id="FUYB01000031">
    <property type="protein sequence ID" value="SKA95528.1"/>
    <property type="molecule type" value="Genomic_DNA"/>
</dbReference>
<dbReference type="OrthoDB" id="9869013at2"/>
<evidence type="ECO:0000313" key="2">
    <source>
        <dbReference type="EMBL" id="SKA95528.1"/>
    </source>
</evidence>
<accession>A0A1T4Y219</accession>
<dbReference type="STRING" id="92487.SAMN02745130_03789"/>
<dbReference type="RefSeq" id="WP_078924211.1">
    <property type="nucleotide sequence ID" value="NZ_FUYB01000031.1"/>
</dbReference>
<reference evidence="2 3" key="1">
    <citation type="submission" date="2017-02" db="EMBL/GenBank/DDBJ databases">
        <authorList>
            <person name="Peterson S.W."/>
        </authorList>
    </citation>
    <scope>NUCLEOTIDE SEQUENCE [LARGE SCALE GENOMIC DNA]</scope>
    <source>
        <strain evidence="2 3">ATCC 49788</strain>
    </source>
</reference>
<evidence type="ECO:0000256" key="1">
    <source>
        <dbReference type="SAM" id="SignalP"/>
    </source>
</evidence>
<feature type="chain" id="PRO_5012594635" evidence="1">
    <location>
        <begin position="25"/>
        <end position="119"/>
    </location>
</feature>
<sequence length="119" mass="13139">MFIKKFANQLILFAGLALTQTAFAVELAPTKLEYQHAEEAGGKGSDVIKLTPPKACAVFDSARIVYKKRRYGQADIVSKPSAGCNPANAQCKLEVKWEHEPAGRLTYQVEINWQVQPSC</sequence>
<evidence type="ECO:0000313" key="3">
    <source>
        <dbReference type="Proteomes" id="UP000190460"/>
    </source>
</evidence>
<dbReference type="Proteomes" id="UP000190460">
    <property type="component" value="Unassembled WGS sequence"/>
</dbReference>
<organism evidence="2 3">
    <name type="scientific">Thiothrix eikelboomii</name>
    <dbReference type="NCBI Taxonomy" id="92487"/>
    <lineage>
        <taxon>Bacteria</taxon>
        <taxon>Pseudomonadati</taxon>
        <taxon>Pseudomonadota</taxon>
        <taxon>Gammaproteobacteria</taxon>
        <taxon>Thiotrichales</taxon>
        <taxon>Thiotrichaceae</taxon>
        <taxon>Thiothrix</taxon>
    </lineage>
</organism>
<dbReference type="AlphaFoldDB" id="A0A1T4Y219"/>
<keyword evidence="3" id="KW-1185">Reference proteome</keyword>
<proteinExistence type="predicted"/>
<feature type="signal peptide" evidence="1">
    <location>
        <begin position="1"/>
        <end position="24"/>
    </location>
</feature>
<protein>
    <submittedName>
        <fullName evidence="2">Uncharacterized protein</fullName>
    </submittedName>
</protein>
<name>A0A1T4Y219_9GAMM</name>
<keyword evidence="1" id="KW-0732">Signal</keyword>
<gene>
    <name evidence="2" type="ORF">SAMN02745130_03789</name>
</gene>